<accession>A0ABP0ZMW8</accession>
<reference evidence="6 7" key="1">
    <citation type="submission" date="2024-03" db="EMBL/GenBank/DDBJ databases">
        <authorList>
            <person name="Brejova B."/>
        </authorList>
    </citation>
    <scope>NUCLEOTIDE SEQUENCE [LARGE SCALE GENOMIC DNA]</scope>
    <source>
        <strain evidence="6 7">CBS 14171</strain>
    </source>
</reference>
<feature type="compositionally biased region" description="Acidic residues" evidence="4">
    <location>
        <begin position="182"/>
        <end position="193"/>
    </location>
</feature>
<feature type="domain" description="Calcineurin-like phosphoesterase" evidence="5">
    <location>
        <begin position="39"/>
        <end position="174"/>
    </location>
</feature>
<gene>
    <name evidence="6" type="ORF">LODBEIA_P29460</name>
</gene>
<feature type="region of interest" description="Disordered" evidence="4">
    <location>
        <begin position="182"/>
        <end position="255"/>
    </location>
</feature>
<evidence type="ECO:0000259" key="5">
    <source>
        <dbReference type="Pfam" id="PF12850"/>
    </source>
</evidence>
<dbReference type="Gene3D" id="3.60.21.10">
    <property type="match status" value="2"/>
</dbReference>
<keyword evidence="7" id="KW-1185">Reference proteome</keyword>
<dbReference type="RefSeq" id="XP_066829884.1">
    <property type="nucleotide sequence ID" value="XM_066973001.1"/>
</dbReference>
<evidence type="ECO:0000256" key="2">
    <source>
        <dbReference type="ARBA" id="ARBA00017767"/>
    </source>
</evidence>
<comment type="similarity">
    <text evidence="1 3">Belongs to the VPS29 family.</text>
</comment>
<dbReference type="EMBL" id="OZ022407">
    <property type="protein sequence ID" value="CAK9438722.1"/>
    <property type="molecule type" value="Genomic_DNA"/>
</dbReference>
<dbReference type="InterPro" id="IPR029052">
    <property type="entry name" value="Metallo-depent_PP-like"/>
</dbReference>
<evidence type="ECO:0000256" key="4">
    <source>
        <dbReference type="SAM" id="MobiDB-lite"/>
    </source>
</evidence>
<evidence type="ECO:0000256" key="3">
    <source>
        <dbReference type="RuleBase" id="RU362040"/>
    </source>
</evidence>
<proteinExistence type="inferred from homology"/>
<dbReference type="Proteomes" id="UP001497383">
    <property type="component" value="Chromosome 3"/>
</dbReference>
<dbReference type="InterPro" id="IPR000979">
    <property type="entry name" value="Phosphodiesterase_MJ0936/Vps29"/>
</dbReference>
<dbReference type="NCBIfam" id="TIGR00040">
    <property type="entry name" value="yfcE"/>
    <property type="match status" value="1"/>
</dbReference>
<name>A0ABP0ZMW8_9ASCO</name>
<dbReference type="PANTHER" id="PTHR11124">
    <property type="entry name" value="VACUOLAR SORTING PROTEIN VPS29"/>
    <property type="match status" value="1"/>
</dbReference>
<evidence type="ECO:0000313" key="7">
    <source>
        <dbReference type="Proteomes" id="UP001497383"/>
    </source>
</evidence>
<dbReference type="InterPro" id="IPR024654">
    <property type="entry name" value="Calcineurin-like_PHP_lpxH"/>
</dbReference>
<evidence type="ECO:0000256" key="1">
    <source>
        <dbReference type="ARBA" id="ARBA00005945"/>
    </source>
</evidence>
<dbReference type="SUPFAM" id="SSF56300">
    <property type="entry name" value="Metallo-dependent phosphatases"/>
    <property type="match status" value="1"/>
</dbReference>
<dbReference type="GeneID" id="92208142"/>
<sequence>MLTLAIGDLFIPERSIDIPAKFKKLISPNPNNIPSNSKISKVICLGNITNSTSTLRFLKNISPDFQLVKGEFDDPVLVSQQLQLIIENQSQQKQQQQGRRNDVKIPMYSKFTHDNLKIGFTNGYQIMPRGDPMQLSAFARELDVDILVWGGTTRVEAYVMDGKFFINPGSATGAFTFDWPELEDEESSDEEVKEGEKEQAEEVKDDKTEEVKDEKIEEEKGEKNEDEKDEKKEAKEEKDEKNEEVKDEKKEANLKAEYPSTEEVQRAIELNTSIPSFCLLHTQDSTCILYVYTLFDDEVKVDKVTYIKQ</sequence>
<feature type="compositionally biased region" description="Basic and acidic residues" evidence="4">
    <location>
        <begin position="194"/>
        <end position="254"/>
    </location>
</feature>
<organism evidence="6 7">
    <name type="scientific">Lodderomyces beijingensis</name>
    <dbReference type="NCBI Taxonomy" id="1775926"/>
    <lineage>
        <taxon>Eukaryota</taxon>
        <taxon>Fungi</taxon>
        <taxon>Dikarya</taxon>
        <taxon>Ascomycota</taxon>
        <taxon>Saccharomycotina</taxon>
        <taxon>Pichiomycetes</taxon>
        <taxon>Debaryomycetaceae</taxon>
        <taxon>Candida/Lodderomyces clade</taxon>
        <taxon>Lodderomyces</taxon>
    </lineage>
</organism>
<evidence type="ECO:0000313" key="6">
    <source>
        <dbReference type="EMBL" id="CAK9438722.1"/>
    </source>
</evidence>
<protein>
    <recommendedName>
        <fullName evidence="2 3">Vacuolar protein sorting-associated protein 29</fullName>
    </recommendedName>
</protein>
<dbReference type="Pfam" id="PF12850">
    <property type="entry name" value="Metallophos_2"/>
    <property type="match status" value="1"/>
</dbReference>